<dbReference type="InterPro" id="IPR056681">
    <property type="entry name" value="DUF7779"/>
</dbReference>
<dbReference type="RefSeq" id="WP_254419647.1">
    <property type="nucleotide sequence ID" value="NZ_CP099837.1"/>
</dbReference>
<feature type="compositionally biased region" description="Polar residues" evidence="1">
    <location>
        <begin position="673"/>
        <end position="682"/>
    </location>
</feature>
<dbReference type="EMBL" id="CP099837">
    <property type="protein sequence ID" value="USY20592.1"/>
    <property type="molecule type" value="Genomic_DNA"/>
</dbReference>
<dbReference type="PANTHER" id="PTHR46082">
    <property type="entry name" value="ATP/GTP-BINDING PROTEIN-RELATED"/>
    <property type="match status" value="1"/>
</dbReference>
<dbReference type="NCBIfam" id="NF040586">
    <property type="entry name" value="FxSxx_TPR"/>
    <property type="match status" value="1"/>
</dbReference>
<dbReference type="InterPro" id="IPR047738">
    <property type="entry name" value="SAV_2336-like_N"/>
</dbReference>
<evidence type="ECO:0000313" key="4">
    <source>
        <dbReference type="EMBL" id="USY20592.1"/>
    </source>
</evidence>
<dbReference type="Proteomes" id="UP001055940">
    <property type="component" value="Chromosome"/>
</dbReference>
<dbReference type="Pfam" id="PF13374">
    <property type="entry name" value="TPR_10"/>
    <property type="match status" value="1"/>
</dbReference>
<evidence type="ECO:0000259" key="2">
    <source>
        <dbReference type="Pfam" id="PF00931"/>
    </source>
</evidence>
<dbReference type="InterPro" id="IPR011990">
    <property type="entry name" value="TPR-like_helical_dom_sf"/>
</dbReference>
<dbReference type="Pfam" id="PF00931">
    <property type="entry name" value="NB-ARC"/>
    <property type="match status" value="1"/>
</dbReference>
<name>A0ABY5DBV5_9ACTN</name>
<feature type="domain" description="DUF7779" evidence="3">
    <location>
        <begin position="955"/>
        <end position="1040"/>
    </location>
</feature>
<dbReference type="InterPro" id="IPR027417">
    <property type="entry name" value="P-loop_NTPase"/>
</dbReference>
<dbReference type="Gene3D" id="1.25.40.10">
    <property type="entry name" value="Tetratricopeptide repeat domain"/>
    <property type="match status" value="2"/>
</dbReference>
<dbReference type="InterPro" id="IPR002182">
    <property type="entry name" value="NB-ARC"/>
</dbReference>
<evidence type="ECO:0000313" key="5">
    <source>
        <dbReference type="Proteomes" id="UP001055940"/>
    </source>
</evidence>
<feature type="region of interest" description="Disordered" evidence="1">
    <location>
        <begin position="116"/>
        <end position="135"/>
    </location>
</feature>
<dbReference type="Pfam" id="PF25000">
    <property type="entry name" value="DUF7779"/>
    <property type="match status" value="1"/>
</dbReference>
<feature type="compositionally biased region" description="Polar residues" evidence="1">
    <location>
        <begin position="120"/>
        <end position="132"/>
    </location>
</feature>
<gene>
    <name evidence="4" type="primary">fxsT</name>
    <name evidence="4" type="ORF">NE857_02765</name>
</gene>
<dbReference type="InterPro" id="IPR053137">
    <property type="entry name" value="NLR-like"/>
</dbReference>
<feature type="region of interest" description="Disordered" evidence="1">
    <location>
        <begin position="406"/>
        <end position="426"/>
    </location>
</feature>
<evidence type="ECO:0000256" key="1">
    <source>
        <dbReference type="SAM" id="MobiDB-lite"/>
    </source>
</evidence>
<proteinExistence type="predicted"/>
<evidence type="ECO:0000259" key="3">
    <source>
        <dbReference type="Pfam" id="PF25000"/>
    </source>
</evidence>
<dbReference type="PANTHER" id="PTHR46082:SF6">
    <property type="entry name" value="AAA+ ATPASE DOMAIN-CONTAINING PROTEIN-RELATED"/>
    <property type="match status" value="1"/>
</dbReference>
<feature type="region of interest" description="Disordered" evidence="1">
    <location>
        <begin position="604"/>
        <end position="698"/>
    </location>
</feature>
<keyword evidence="5" id="KW-1185">Reference proteome</keyword>
<dbReference type="SUPFAM" id="SSF48452">
    <property type="entry name" value="TPR-like"/>
    <property type="match status" value="3"/>
</dbReference>
<organism evidence="4 5">
    <name type="scientific">Nocardiopsis exhalans</name>
    <dbReference type="NCBI Taxonomy" id="163604"/>
    <lineage>
        <taxon>Bacteria</taxon>
        <taxon>Bacillati</taxon>
        <taxon>Actinomycetota</taxon>
        <taxon>Actinomycetes</taxon>
        <taxon>Streptosporangiales</taxon>
        <taxon>Nocardiopsidaceae</taxon>
        <taxon>Nocardiopsis</taxon>
    </lineage>
</organism>
<feature type="compositionally biased region" description="Polar residues" evidence="1">
    <location>
        <begin position="654"/>
        <end position="666"/>
    </location>
</feature>
<dbReference type="NCBIfam" id="NF041121">
    <property type="entry name" value="SAV_2336_NTERM"/>
    <property type="match status" value="1"/>
</dbReference>
<accession>A0ABY5DBV5</accession>
<reference evidence="4" key="1">
    <citation type="submission" date="2022-06" db="EMBL/GenBank/DDBJ databases">
        <authorList>
            <person name="Ping M."/>
        </authorList>
    </citation>
    <scope>NUCLEOTIDE SEQUENCE</scope>
    <source>
        <strain evidence="4">JCM11759T</strain>
    </source>
</reference>
<dbReference type="SUPFAM" id="SSF52540">
    <property type="entry name" value="P-loop containing nucleoside triphosphate hydrolases"/>
    <property type="match status" value="1"/>
</dbReference>
<sequence>MDGSRTGIPFGDLGLSATDLADALYLAAVMKRRTDAAPTRYVPRYHAPDTEPLPEEPGGLWSPAADSARGVGGGAVGGRWIETDGDGVVDGDATGPDAAGATVQDAPFLSEGAGLRRGSSALSRQTGQSGAPEQSELETAFAQPVLQDRQRLLSALSPFNLRTPQGPADQIDPEGTARNYARALLDSLQWDERERESAGVPIVPATRRRRLRSVRLTVLVDDGVSMLFQQGVASAFGRMLQDSGVFREVRRLYFDSERTGEPRLVDSRGRVRRIPGPEEPGPRITLVLTGGLGTAWGDREFQSWLADLGTRSAVAVVHLLQPQVWRRGTLRTVPTEIRMSWPAAPGAPNRGYLRERTITEVGEEEAPYGTLIPVLPLWPGALHDWASFVMFRSRSRLWVHTAEFPAREQPHASPPDPPEDAQGGDTVGLAESDWAREVRRFQQSVSPEAFDLAVALAAVPLHPRMVKAVCADVLGGASPSELTEVFFSGLIRQVEEPGTGGGVEGRWRPREARWEFREGVRRELLLLGGRVPEVLRMLWLAAEHLRDLDPWFEELPLLLLGRRPENPRRTPMSRYWMNSMSDALDSVSISSFRFESANITTELTEAQQEHEHHPPRSTARATAPREFGLDSQSSGSAHEDSADVPLRARPRTAPGSTEGSPENPESQFGGENMTDSLASASRPTELAGRSSAGGRPRAATWVQVPHRNASFVGREGLLNSLREQLLRDQQQVITALRGMSGVGKTEMAKEYLYRNAAEYDLICWIPAQHINQVRNSFAHIAASFGIGSAGADNEYIVSEVLEALRQGNRFRRWLLIYDNAQSRAEIQRFLPVGGEGHVIITSRDGSWELPGGYGSMSIREFDRDESIQLLRRRGPRSLTASEAEQLAEELGDLPLALNQAAVWLHESGMSAADYLEQFARKKEEMIRLLEPEDPDYQVPVAAAWNVSLDRLAVTNPGALRLLQLCSFLAASPIPKYVFEFARGIVGPPELVEVLEDPTRLNIAIRAIGRNSLAHIDHQQNSISLHRLVQVAVRAPMTPEERVVLQHCAHQLLGRAGPRGDVADGSPRYADLLPHVWASEAWDCEDPWMRRVVITLCWTGVVRGQAQEIINLCQVTYDTWQRTLGDRHPDTLSMAVQLSRALQRLGRLTEARELCGDTLATMREVMGDDDPEVMEAERENIRNLWLAGRFHDGLIEATASLDRRIRLFGEDDPWTLMMARVVAFNEQLTGFPDRAVRRYEEALRRFEIVQGHEHIRTLGTVNGYAEALMEDGRYQEAERVQADLVERCQVLWDEDDVQLLINIAAWSVMLRRAGHHQEAYEQSRYAWERVVALQGRGSSQALYIAMVHARSLRTIDRFDEALKLAEDVADPYTRLLGERHPYVAAANVNRALIMRRLNRPAEALVLDSSALELMSTTIGNDHPNTLACRVNLANNHFMLGEVGTAREMDEQALTACRTKLGERHPLTLLAERNHLLSRKGLGEDVAEEYAAVRQKYQDVMGPQHPSTRTLDDEVRGDADIYVSLV</sequence>
<dbReference type="Pfam" id="PF13424">
    <property type="entry name" value="TPR_12"/>
    <property type="match status" value="1"/>
</dbReference>
<protein>
    <submittedName>
        <fullName evidence="4">FxSxx-COOH system tetratricopeptide repeat protein</fullName>
    </submittedName>
</protein>
<dbReference type="Gene3D" id="3.40.50.300">
    <property type="entry name" value="P-loop containing nucleotide triphosphate hydrolases"/>
    <property type="match status" value="1"/>
</dbReference>
<feature type="domain" description="NB-ARC" evidence="2">
    <location>
        <begin position="715"/>
        <end position="872"/>
    </location>
</feature>